<evidence type="ECO:0000313" key="11">
    <source>
        <dbReference type="Proteomes" id="UP000001555"/>
    </source>
</evidence>
<evidence type="ECO:0000313" key="10">
    <source>
        <dbReference type="EnsemblMetazoa" id="ISCW001561-PA"/>
    </source>
</evidence>
<keyword evidence="4" id="KW-0732">Signal</keyword>
<dbReference type="EMBL" id="DS627632">
    <property type="protein sequence ID" value="EEC01101.1"/>
    <property type="molecule type" value="Genomic_DNA"/>
</dbReference>
<dbReference type="Proteomes" id="UP000001555">
    <property type="component" value="Unassembled WGS sequence"/>
</dbReference>
<comment type="similarity">
    <text evidence="2">Belongs to the glycosyl hydrolase 29 family.</text>
</comment>
<dbReference type="PaxDb" id="6945-B7P3C9"/>
<dbReference type="VEuPathDB" id="VectorBase:ISCW001561"/>
<organism>
    <name type="scientific">Ixodes scapularis</name>
    <name type="common">Black-legged tick</name>
    <name type="synonym">Deer tick</name>
    <dbReference type="NCBI Taxonomy" id="6945"/>
    <lineage>
        <taxon>Eukaryota</taxon>
        <taxon>Metazoa</taxon>
        <taxon>Ecdysozoa</taxon>
        <taxon>Arthropoda</taxon>
        <taxon>Chelicerata</taxon>
        <taxon>Arachnida</taxon>
        <taxon>Acari</taxon>
        <taxon>Parasitiformes</taxon>
        <taxon>Ixodida</taxon>
        <taxon>Ixodoidea</taxon>
        <taxon>Ixodidae</taxon>
        <taxon>Ixodinae</taxon>
        <taxon>Ixodes</taxon>
    </lineage>
</organism>
<dbReference type="Gene3D" id="3.20.20.80">
    <property type="entry name" value="Glycosidases"/>
    <property type="match status" value="2"/>
</dbReference>
<evidence type="ECO:0000259" key="8">
    <source>
        <dbReference type="Pfam" id="PF01120"/>
    </source>
</evidence>
<keyword evidence="11" id="KW-1185">Reference proteome</keyword>
<feature type="domain" description="Glycoside hydrolase family 29 N-terminal" evidence="8">
    <location>
        <begin position="32"/>
        <end position="170"/>
    </location>
</feature>
<proteinExistence type="inferred from homology"/>
<dbReference type="VEuPathDB" id="VectorBase:ISCP_029387"/>
<dbReference type="EMBL" id="ABJB010801714">
    <property type="status" value="NOT_ANNOTATED_CDS"/>
    <property type="molecule type" value="Genomic_DNA"/>
</dbReference>
<dbReference type="Pfam" id="PF01120">
    <property type="entry name" value="Alpha_L_fucos"/>
    <property type="match status" value="2"/>
</dbReference>
<reference evidence="9 11" key="1">
    <citation type="submission" date="2008-03" db="EMBL/GenBank/DDBJ databases">
        <title>Annotation of Ixodes scapularis.</title>
        <authorList>
            <consortium name="Ixodes scapularis Genome Project Consortium"/>
            <person name="Caler E."/>
            <person name="Hannick L.I."/>
            <person name="Bidwell S."/>
            <person name="Joardar V."/>
            <person name="Thiagarajan M."/>
            <person name="Amedeo P."/>
            <person name="Galinsky K.J."/>
            <person name="Schobel S."/>
            <person name="Inman J."/>
            <person name="Hostetler J."/>
            <person name="Miller J."/>
            <person name="Hammond M."/>
            <person name="Megy K."/>
            <person name="Lawson D."/>
            <person name="Kodira C."/>
            <person name="Sutton G."/>
            <person name="Meyer J."/>
            <person name="Hill C.A."/>
            <person name="Birren B."/>
            <person name="Nene V."/>
            <person name="Collins F."/>
            <person name="Alarcon-Chaidez F."/>
            <person name="Wikel S."/>
            <person name="Strausberg R."/>
        </authorList>
    </citation>
    <scope>NUCLEOTIDE SEQUENCE [LARGE SCALE GENOMIC DNA]</scope>
    <source>
        <strain evidence="11">Wikel</strain>
        <strain evidence="9">Wikel colony</strain>
    </source>
</reference>
<dbReference type="GO" id="GO:0004560">
    <property type="term" value="F:alpha-L-fucosidase activity"/>
    <property type="evidence" value="ECO:0007669"/>
    <property type="project" value="UniProtKB-EC"/>
</dbReference>
<evidence type="ECO:0000256" key="7">
    <source>
        <dbReference type="SAM" id="Phobius"/>
    </source>
</evidence>
<dbReference type="EMBL" id="ABJB010511302">
    <property type="status" value="NOT_ANNOTATED_CDS"/>
    <property type="molecule type" value="Genomic_DNA"/>
</dbReference>
<dbReference type="PANTHER" id="PTHR10030">
    <property type="entry name" value="ALPHA-L-FUCOSIDASE"/>
    <property type="match status" value="1"/>
</dbReference>
<feature type="domain" description="Glycoside hydrolase family 29 N-terminal" evidence="8">
    <location>
        <begin position="172"/>
        <end position="242"/>
    </location>
</feature>
<feature type="transmembrane region" description="Helical" evidence="7">
    <location>
        <begin position="61"/>
        <end position="82"/>
    </location>
</feature>
<dbReference type="EC" id="3.2.1.51" evidence="3"/>
<dbReference type="OrthoDB" id="6039950at2759"/>
<evidence type="ECO:0000256" key="5">
    <source>
        <dbReference type="ARBA" id="ARBA00022801"/>
    </source>
</evidence>
<evidence type="ECO:0000256" key="4">
    <source>
        <dbReference type="ARBA" id="ARBA00022729"/>
    </source>
</evidence>
<keyword evidence="6 9" id="KW-0326">Glycosidase</keyword>
<dbReference type="EMBL" id="ABJB010442511">
    <property type="status" value="NOT_ANNOTATED_CDS"/>
    <property type="molecule type" value="Genomic_DNA"/>
</dbReference>
<feature type="non-terminal residue" evidence="9">
    <location>
        <position position="248"/>
    </location>
</feature>
<dbReference type="SUPFAM" id="SSF51445">
    <property type="entry name" value="(Trans)glycosidases"/>
    <property type="match status" value="1"/>
</dbReference>
<dbReference type="HOGENOM" id="CLU_002934_1_1_1"/>
<evidence type="ECO:0000256" key="2">
    <source>
        <dbReference type="ARBA" id="ARBA00007951"/>
    </source>
</evidence>
<dbReference type="PANTHER" id="PTHR10030:SF37">
    <property type="entry name" value="ALPHA-L-FUCOSIDASE-RELATED"/>
    <property type="match status" value="1"/>
</dbReference>
<keyword evidence="7" id="KW-0472">Membrane</keyword>
<keyword evidence="7" id="KW-1133">Transmembrane helix</keyword>
<evidence type="ECO:0000256" key="1">
    <source>
        <dbReference type="ARBA" id="ARBA00004071"/>
    </source>
</evidence>
<dbReference type="EMBL" id="ABJB010952710">
    <property type="status" value="NOT_ANNOTATED_CDS"/>
    <property type="molecule type" value="Genomic_DNA"/>
</dbReference>
<gene>
    <name evidence="9" type="ORF">IscW_ISCW001561</name>
</gene>
<sequence>RRRVSETRQMTPRGRYSGAAWGLAGLLLLCACISSSAREYYARWDHLDSRPVPAWFDEAKVGVLLYWGVFSVPSFGSEWLWYHWKGRQNSLFSDFMRANYRPNITYQEFASKFTCEFYNPEHWVDLLQRSGVKYAVFTAKHFEGYAMWPSKYSWNWNSKDVGPERDLLGKDHKIAPELHDLVRRYEPDLVWSDGDWEAPESYWESTKFLAWLYSNSTVQDTVVTNDRWGKGLWCKHGDFRNCKDGNNP</sequence>
<keyword evidence="5 9" id="KW-0378">Hydrolase</keyword>
<dbReference type="AlphaFoldDB" id="B7P3C9"/>
<dbReference type="GO" id="GO:0006004">
    <property type="term" value="P:fucose metabolic process"/>
    <property type="evidence" value="ECO:0007669"/>
    <property type="project" value="InterPro"/>
</dbReference>
<reference evidence="10" key="2">
    <citation type="submission" date="2020-05" db="UniProtKB">
        <authorList>
            <consortium name="EnsemblMetazoa"/>
        </authorList>
    </citation>
    <scope>IDENTIFICATION</scope>
    <source>
        <strain evidence="10">wikel</strain>
    </source>
</reference>
<dbReference type="EMBL" id="ABJB010633522">
    <property type="status" value="NOT_ANNOTATED_CDS"/>
    <property type="molecule type" value="Genomic_DNA"/>
</dbReference>
<keyword evidence="7" id="KW-0812">Transmembrane</keyword>
<name>B7P3C9_IXOSC</name>
<dbReference type="STRING" id="6945.B7P3C9"/>
<dbReference type="VEuPathDB" id="VectorBase:ISCI001561"/>
<evidence type="ECO:0000256" key="3">
    <source>
        <dbReference type="ARBA" id="ARBA00012662"/>
    </source>
</evidence>
<dbReference type="InterPro" id="IPR016286">
    <property type="entry name" value="FUC_metazoa-typ"/>
</dbReference>
<evidence type="ECO:0000256" key="6">
    <source>
        <dbReference type="ARBA" id="ARBA00023295"/>
    </source>
</evidence>
<dbReference type="InterPro" id="IPR000933">
    <property type="entry name" value="Glyco_hydro_29"/>
</dbReference>
<comment type="function">
    <text evidence="1">Alpha-L-fucosidase is responsible for hydrolyzing the alpha-1,6-linked fucose joined to the reducing-end N-acetylglucosamine of the carbohydrate moieties of glycoproteins.</text>
</comment>
<dbReference type="SMART" id="SM00812">
    <property type="entry name" value="Alpha_L_fucos"/>
    <property type="match status" value="1"/>
</dbReference>
<evidence type="ECO:0000313" key="9">
    <source>
        <dbReference type="EMBL" id="EEC01101.1"/>
    </source>
</evidence>
<dbReference type="EnsemblMetazoa" id="ISCW001561-RA">
    <property type="protein sequence ID" value="ISCW001561-PA"/>
    <property type="gene ID" value="ISCW001561"/>
</dbReference>
<dbReference type="InterPro" id="IPR017853">
    <property type="entry name" value="GH"/>
</dbReference>
<feature type="non-terminal residue" evidence="9">
    <location>
        <position position="1"/>
    </location>
</feature>
<dbReference type="InterPro" id="IPR057739">
    <property type="entry name" value="Glyco_hydro_29_N"/>
</dbReference>
<accession>B7P3C9</accession>
<dbReference type="PRINTS" id="PR00741">
    <property type="entry name" value="GLHYDRLASE29"/>
</dbReference>
<protein>
    <recommendedName>
        <fullName evidence="3">alpha-L-fucosidase</fullName>
        <ecNumber evidence="3">3.2.1.51</ecNumber>
    </recommendedName>
</protein>